<dbReference type="AlphaFoldDB" id="I7CC72"/>
<dbReference type="KEGG" id="ppx:T1E_3633"/>
<accession>I7CC72</accession>
<evidence type="ECO:0000313" key="1">
    <source>
        <dbReference type="EMBL" id="AFO49469.1"/>
    </source>
</evidence>
<proteinExistence type="predicted"/>
<dbReference type="HOGENOM" id="CLU_3295220_0_0_6"/>
<dbReference type="Proteomes" id="UP000006503">
    <property type="component" value="Chromosome"/>
</dbReference>
<evidence type="ECO:0000313" key="2">
    <source>
        <dbReference type="Proteomes" id="UP000006503"/>
    </source>
</evidence>
<protein>
    <submittedName>
        <fullName evidence="1">Uncharacterized protein</fullName>
    </submittedName>
</protein>
<name>I7CC72_PSEPT</name>
<dbReference type="PATRIC" id="fig|1196325.3.peg.3598"/>
<reference evidence="2" key="1">
    <citation type="journal article" date="2013" name="Microb. Biotechnol.">
        <title>Metabolic potential of the organic-solvent tolerant Pseudomonas putida DOT-T1E deduced from its annotated genome.</title>
        <authorList>
            <person name="Udaondo Z."/>
            <person name="Molina L."/>
            <person name="Daniels C."/>
            <person name="Gomez M.J."/>
            <person name="Molina-Henares M.A."/>
            <person name="Matilla M.A."/>
            <person name="Roca A."/>
            <person name="Fernandez M."/>
            <person name="Duque E."/>
            <person name="Segura A."/>
            <person name="Ramos J.L."/>
        </authorList>
    </citation>
    <scope>NUCLEOTIDE SEQUENCE [LARGE SCALE GENOMIC DNA]</scope>
    <source>
        <strain evidence="2">DOT-T1E</strain>
    </source>
</reference>
<dbReference type="PROSITE" id="PS51257">
    <property type="entry name" value="PROKAR_LIPOPROTEIN"/>
    <property type="match status" value="1"/>
</dbReference>
<sequence length="40" mass="4648">MRCLQRTPDNRKGDRIYCLHRSPTFVLVLFGCVPQRGGAW</sequence>
<dbReference type="EMBL" id="CP003734">
    <property type="protein sequence ID" value="AFO49469.1"/>
    <property type="molecule type" value="Genomic_DNA"/>
</dbReference>
<organism evidence="1 2">
    <name type="scientific">Pseudomonas putida (strain DOT-T1E)</name>
    <dbReference type="NCBI Taxonomy" id="1196325"/>
    <lineage>
        <taxon>Bacteria</taxon>
        <taxon>Pseudomonadati</taxon>
        <taxon>Pseudomonadota</taxon>
        <taxon>Gammaproteobacteria</taxon>
        <taxon>Pseudomonadales</taxon>
        <taxon>Pseudomonadaceae</taxon>
        <taxon>Pseudomonas</taxon>
    </lineage>
</organism>
<gene>
    <name evidence="1" type="ordered locus">T1E_3633</name>
</gene>